<gene>
    <name evidence="2" type="ORF">EVOR1521_LOCUS10506</name>
</gene>
<dbReference type="Proteomes" id="UP001178507">
    <property type="component" value="Unassembled WGS sequence"/>
</dbReference>
<reference evidence="2" key="1">
    <citation type="submission" date="2023-08" db="EMBL/GenBank/DDBJ databases">
        <authorList>
            <person name="Chen Y."/>
            <person name="Shah S."/>
            <person name="Dougan E. K."/>
            <person name="Thang M."/>
            <person name="Chan C."/>
        </authorList>
    </citation>
    <scope>NUCLEOTIDE SEQUENCE</scope>
</reference>
<dbReference type="EMBL" id="CAUJNA010001008">
    <property type="protein sequence ID" value="CAJ1383364.1"/>
    <property type="molecule type" value="Genomic_DNA"/>
</dbReference>
<dbReference type="AlphaFoldDB" id="A0AA36I9B8"/>
<keyword evidence="3" id="KW-1185">Reference proteome</keyword>
<evidence type="ECO:0000313" key="3">
    <source>
        <dbReference type="Proteomes" id="UP001178507"/>
    </source>
</evidence>
<comment type="caution">
    <text evidence="2">The sequence shown here is derived from an EMBL/GenBank/DDBJ whole genome shotgun (WGS) entry which is preliminary data.</text>
</comment>
<dbReference type="PANTHER" id="PTHR47936:SF1">
    <property type="entry name" value="PENTATRICOPEPTIDE REPEAT-CONTAINING PROTEIN GUN1, CHLOROPLASTIC"/>
    <property type="match status" value="1"/>
</dbReference>
<evidence type="ECO:0008006" key="4">
    <source>
        <dbReference type="Google" id="ProtNLM"/>
    </source>
</evidence>
<dbReference type="PANTHER" id="PTHR47936">
    <property type="entry name" value="PPR_LONG DOMAIN-CONTAINING PROTEIN"/>
    <property type="match status" value="1"/>
</dbReference>
<sequence>MCRQTAMRRKSAEERQLGMRVVKTLGACGRRKAWAEALDIMAGLQTDGHCPDAISTNALLGACAKAGRWRAAEVPQDTVAYTSAVSAFALRSSWQRAAQLLEMAQDCGLRCDVVLRSAAASACEKGGAWRSAVQLADSGQDTQLLNIALLAATRRGSRATWASALAHVAAMTPRSLRRDGFTFSPLQNLGWARALELLRFLRSCSLRGEAALGNLLAPPWRQSVDLLGVMGADLRQDAANFNAAGSACGKAAWEQMVWNHADLCEDADWQDHHP</sequence>
<organism evidence="2 3">
    <name type="scientific">Effrenium voratum</name>
    <dbReference type="NCBI Taxonomy" id="2562239"/>
    <lineage>
        <taxon>Eukaryota</taxon>
        <taxon>Sar</taxon>
        <taxon>Alveolata</taxon>
        <taxon>Dinophyceae</taxon>
        <taxon>Suessiales</taxon>
        <taxon>Symbiodiniaceae</taxon>
        <taxon>Effrenium</taxon>
    </lineage>
</organism>
<protein>
    <recommendedName>
        <fullName evidence="4">Pentatricopeptide repeat-containing protein, chloroplastic</fullName>
    </recommendedName>
</protein>
<dbReference type="InterPro" id="IPR011990">
    <property type="entry name" value="TPR-like_helical_dom_sf"/>
</dbReference>
<keyword evidence="1" id="KW-0677">Repeat</keyword>
<name>A0AA36I9B8_9DINO</name>
<dbReference type="Gene3D" id="1.25.40.10">
    <property type="entry name" value="Tetratricopeptide repeat domain"/>
    <property type="match status" value="1"/>
</dbReference>
<evidence type="ECO:0000256" key="1">
    <source>
        <dbReference type="ARBA" id="ARBA00022737"/>
    </source>
</evidence>
<evidence type="ECO:0000313" key="2">
    <source>
        <dbReference type="EMBL" id="CAJ1383364.1"/>
    </source>
</evidence>
<accession>A0AA36I9B8</accession>
<proteinExistence type="predicted"/>